<feature type="domain" description="BTB" evidence="1">
    <location>
        <begin position="400"/>
        <end position="467"/>
    </location>
</feature>
<dbReference type="EMBL" id="JAKKPZ010000075">
    <property type="protein sequence ID" value="KAI1703867.1"/>
    <property type="molecule type" value="Genomic_DNA"/>
</dbReference>
<evidence type="ECO:0000259" key="1">
    <source>
        <dbReference type="PROSITE" id="PS50097"/>
    </source>
</evidence>
<dbReference type="SMART" id="SM00225">
    <property type="entry name" value="BTB"/>
    <property type="match status" value="1"/>
</dbReference>
<dbReference type="Proteomes" id="UP001201812">
    <property type="component" value="Unassembled WGS sequence"/>
</dbReference>
<dbReference type="Pfam" id="PF00651">
    <property type="entry name" value="BTB"/>
    <property type="match status" value="1"/>
</dbReference>
<dbReference type="PANTHER" id="PTHR22744">
    <property type="entry name" value="HELIX LOOP HELIX PROTEIN 21-RELATED"/>
    <property type="match status" value="1"/>
</dbReference>
<gene>
    <name evidence="2" type="ORF">DdX_14610</name>
</gene>
<organism evidence="2 3">
    <name type="scientific">Ditylenchus destructor</name>
    <dbReference type="NCBI Taxonomy" id="166010"/>
    <lineage>
        <taxon>Eukaryota</taxon>
        <taxon>Metazoa</taxon>
        <taxon>Ecdysozoa</taxon>
        <taxon>Nematoda</taxon>
        <taxon>Chromadorea</taxon>
        <taxon>Rhabditida</taxon>
        <taxon>Tylenchina</taxon>
        <taxon>Tylenchomorpha</taxon>
        <taxon>Sphaerularioidea</taxon>
        <taxon>Anguinidae</taxon>
        <taxon>Anguininae</taxon>
        <taxon>Ditylenchus</taxon>
    </lineage>
</organism>
<dbReference type="SUPFAM" id="SSF54695">
    <property type="entry name" value="POZ domain"/>
    <property type="match status" value="1"/>
</dbReference>
<dbReference type="Gene3D" id="3.30.710.10">
    <property type="entry name" value="Potassium Channel Kv1.1, Chain A"/>
    <property type="match status" value="1"/>
</dbReference>
<accession>A0AAD4R1J4</accession>
<proteinExistence type="predicted"/>
<name>A0AAD4R1J4_9BILA</name>
<evidence type="ECO:0000313" key="3">
    <source>
        <dbReference type="Proteomes" id="UP001201812"/>
    </source>
</evidence>
<dbReference type="PANTHER" id="PTHR22744:SF14">
    <property type="entry name" value="BTB DOMAIN-CONTAINING PROTEIN-RELATED"/>
    <property type="match status" value="1"/>
</dbReference>
<evidence type="ECO:0000313" key="2">
    <source>
        <dbReference type="EMBL" id="KAI1703867.1"/>
    </source>
</evidence>
<dbReference type="InterPro" id="IPR000210">
    <property type="entry name" value="BTB/POZ_dom"/>
</dbReference>
<dbReference type="PROSITE" id="PS50097">
    <property type="entry name" value="BTB"/>
    <property type="match status" value="1"/>
</dbReference>
<sequence>MIFGKNFANVVASIYEAGDVANVVYYSPNKPLALVPKSFFVLKPGEGAGLSNSQKLKRTISFTVGEEVEFELVPGSDRIVQWIRKSPEVMNVFLSQDNFVAKSTGIIAPPNVKQDGLWTKEFGWVPLEPEQLGNYEPCIDVPMNITIVIDINFGIHDNAKCFMLDDFKPTCSYKLLSIDSISKNREFLCIVPWKKNLDLVTTHDLAPGFEEESVKSEDTISDRLECSYSANSMASSNERSDLRECQVFSSWNAEQFSTDDWTISVRYVFNIDKLRTEKALRSTKMIIGGSEWQLCINDIGDSLRVTLCCNMDSDEFSYDTNARYVLFGQKRVECEFKHCYASNRIHIPTLQYLFEQLSDSANGHINDDNHVTVLADFSFKRVRNNPIDVQFFSAPPPFRSDCVLVVEDKRLHVNKVLLSVYSAYFDELFNGDPGKNGSNEIVLTDVSITEFVAMLSAIYPTEEQLVITESNVRSMLKMAARFRIPFITGKCEKFLMTCPNEPDGEGLTLSNKLFLAQGYRLNKLKNWCISHEEFEKLDANTLRVILKNINW</sequence>
<dbReference type="AlphaFoldDB" id="A0AAD4R1J4"/>
<dbReference type="CDD" id="cd18186">
    <property type="entry name" value="BTB_POZ_ZBTB_KLHL-like"/>
    <property type="match status" value="1"/>
</dbReference>
<comment type="caution">
    <text evidence="2">The sequence shown here is derived from an EMBL/GenBank/DDBJ whole genome shotgun (WGS) entry which is preliminary data.</text>
</comment>
<protein>
    <submittedName>
        <fullName evidence="2">BTB/POZ domain-containing protein</fullName>
    </submittedName>
</protein>
<keyword evidence="3" id="KW-1185">Reference proteome</keyword>
<dbReference type="InterPro" id="IPR011333">
    <property type="entry name" value="SKP1/BTB/POZ_sf"/>
</dbReference>
<reference evidence="2" key="1">
    <citation type="submission" date="2022-01" db="EMBL/GenBank/DDBJ databases">
        <title>Genome Sequence Resource for Two Populations of Ditylenchus destructor, the Migratory Endoparasitic Phytonematode.</title>
        <authorList>
            <person name="Zhang H."/>
            <person name="Lin R."/>
            <person name="Xie B."/>
        </authorList>
    </citation>
    <scope>NUCLEOTIDE SEQUENCE</scope>
    <source>
        <strain evidence="2">BazhouSP</strain>
    </source>
</reference>